<evidence type="ECO:0000256" key="4">
    <source>
        <dbReference type="ARBA" id="ARBA00022989"/>
    </source>
</evidence>
<evidence type="ECO:0000256" key="6">
    <source>
        <dbReference type="RuleBase" id="RU280813"/>
    </source>
</evidence>
<dbReference type="GO" id="GO:0004888">
    <property type="term" value="F:transmembrane signaling receptor activity"/>
    <property type="evidence" value="ECO:0007669"/>
    <property type="project" value="InterPro"/>
</dbReference>
<dbReference type="PANTHER" id="PTHR31552:SF8">
    <property type="entry name" value="SERPENTINE RECEPTOR CLASS GAMMA"/>
    <property type="match status" value="1"/>
</dbReference>
<dbReference type="OrthoDB" id="5798218at2759"/>
<protein>
    <recommendedName>
        <fullName evidence="6">Serpentine receptor class gamma</fullName>
    </recommendedName>
</protein>
<feature type="domain" description="G-protein coupled receptors family 1 profile" evidence="7">
    <location>
        <begin position="21"/>
        <end position="203"/>
    </location>
</feature>
<name>A0A4U5NYM1_STECR</name>
<accession>A0A4U5NYM1</accession>
<dbReference type="InterPro" id="IPR017452">
    <property type="entry name" value="GPCR_Rhodpsn_7TM"/>
</dbReference>
<comment type="similarity">
    <text evidence="2 6">Belongs to the nematode receptor-like protein srg family.</text>
</comment>
<dbReference type="GO" id="GO:0016020">
    <property type="term" value="C:membrane"/>
    <property type="evidence" value="ECO:0007669"/>
    <property type="project" value="UniProtKB-SubCell"/>
</dbReference>
<dbReference type="InterPro" id="IPR000609">
    <property type="entry name" value="7TM_GPCR_serpentine_rcpt_Srg"/>
</dbReference>
<dbReference type="Gene3D" id="1.20.1070.10">
    <property type="entry name" value="Rhodopsin 7-helix transmembrane proteins"/>
    <property type="match status" value="1"/>
</dbReference>
<evidence type="ECO:0000256" key="3">
    <source>
        <dbReference type="ARBA" id="ARBA00022692"/>
    </source>
</evidence>
<evidence type="ECO:0000313" key="9">
    <source>
        <dbReference type="Proteomes" id="UP000298663"/>
    </source>
</evidence>
<evidence type="ECO:0000256" key="2">
    <source>
        <dbReference type="ARBA" id="ARBA00005692"/>
    </source>
</evidence>
<proteinExistence type="inferred from homology"/>
<dbReference type="Pfam" id="PF02118">
    <property type="entry name" value="Srg"/>
    <property type="match status" value="1"/>
</dbReference>
<feature type="transmembrane region" description="Helical" evidence="6">
    <location>
        <begin position="6"/>
        <end position="31"/>
    </location>
</feature>
<feature type="transmembrane region" description="Helical" evidence="6">
    <location>
        <begin position="178"/>
        <end position="203"/>
    </location>
</feature>
<organism evidence="8 9">
    <name type="scientific">Steinernema carpocapsae</name>
    <name type="common">Entomopathogenic nematode</name>
    <dbReference type="NCBI Taxonomy" id="34508"/>
    <lineage>
        <taxon>Eukaryota</taxon>
        <taxon>Metazoa</taxon>
        <taxon>Ecdysozoa</taxon>
        <taxon>Nematoda</taxon>
        <taxon>Chromadorea</taxon>
        <taxon>Rhabditida</taxon>
        <taxon>Tylenchina</taxon>
        <taxon>Panagrolaimomorpha</taxon>
        <taxon>Strongyloidoidea</taxon>
        <taxon>Steinernematidae</taxon>
        <taxon>Steinernema</taxon>
    </lineage>
</organism>
<evidence type="ECO:0000256" key="1">
    <source>
        <dbReference type="ARBA" id="ARBA00004141"/>
    </source>
</evidence>
<keyword evidence="9" id="KW-1185">Reference proteome</keyword>
<dbReference type="SUPFAM" id="SSF81321">
    <property type="entry name" value="Family A G protein-coupled receptor-like"/>
    <property type="match status" value="1"/>
</dbReference>
<dbReference type="PANTHER" id="PTHR31552">
    <property type="entry name" value="SERPENTINE RECEPTOR CLASS GAMMA"/>
    <property type="match status" value="1"/>
</dbReference>
<dbReference type="EMBL" id="AZBU02000003">
    <property type="protein sequence ID" value="TKR88394.1"/>
    <property type="molecule type" value="Genomic_DNA"/>
</dbReference>
<gene>
    <name evidence="8" type="ORF">L596_012647</name>
</gene>
<evidence type="ECO:0000256" key="5">
    <source>
        <dbReference type="ARBA" id="ARBA00023136"/>
    </source>
</evidence>
<dbReference type="AlphaFoldDB" id="A0A4U5NYM1"/>
<keyword evidence="5 6" id="KW-0472">Membrane</keyword>
<comment type="caution">
    <text evidence="6">Lacks conserved residue(s) required for the propagation of feature annotation.</text>
</comment>
<reference evidence="8 9" key="1">
    <citation type="journal article" date="2015" name="Genome Biol.">
        <title>Comparative genomics of Steinernema reveals deeply conserved gene regulatory networks.</title>
        <authorList>
            <person name="Dillman A.R."/>
            <person name="Macchietto M."/>
            <person name="Porter C.F."/>
            <person name="Rogers A."/>
            <person name="Williams B."/>
            <person name="Antoshechkin I."/>
            <person name="Lee M.M."/>
            <person name="Goodwin Z."/>
            <person name="Lu X."/>
            <person name="Lewis E.E."/>
            <person name="Goodrich-Blair H."/>
            <person name="Stock S.P."/>
            <person name="Adams B.J."/>
            <person name="Sternberg P.W."/>
            <person name="Mortazavi A."/>
        </authorList>
    </citation>
    <scope>NUCLEOTIDE SEQUENCE [LARGE SCALE GENOMIC DNA]</scope>
    <source>
        <strain evidence="8 9">ALL</strain>
    </source>
</reference>
<feature type="transmembrane region" description="Helical" evidence="6">
    <location>
        <begin position="38"/>
        <end position="59"/>
    </location>
</feature>
<dbReference type="Proteomes" id="UP000298663">
    <property type="component" value="Unassembled WGS sequence"/>
</dbReference>
<feature type="transmembrane region" description="Helical" evidence="6">
    <location>
        <begin position="125"/>
        <end position="143"/>
    </location>
</feature>
<keyword evidence="3 6" id="KW-0812">Transmembrane</keyword>
<reference evidence="8 9" key="2">
    <citation type="journal article" date="2019" name="G3 (Bethesda)">
        <title>Hybrid Assembly of the Genome of the Entomopathogenic Nematode Steinernema carpocapsae Identifies the X-Chromosome.</title>
        <authorList>
            <person name="Serra L."/>
            <person name="Macchietto M."/>
            <person name="Macias-Munoz A."/>
            <person name="McGill C.J."/>
            <person name="Rodriguez I.M."/>
            <person name="Rodriguez B."/>
            <person name="Murad R."/>
            <person name="Mortazavi A."/>
        </authorList>
    </citation>
    <scope>NUCLEOTIDE SEQUENCE [LARGE SCALE GENOMIC DNA]</scope>
    <source>
        <strain evidence="8 9">ALL</strain>
    </source>
</reference>
<evidence type="ECO:0000259" key="7">
    <source>
        <dbReference type="PROSITE" id="PS50262"/>
    </source>
</evidence>
<keyword evidence="4 6" id="KW-1133">Transmembrane helix</keyword>
<evidence type="ECO:0000313" key="8">
    <source>
        <dbReference type="EMBL" id="TKR88394.1"/>
    </source>
</evidence>
<sequence>MDVDSPPGILFLTFTAFSTLLYIYLIILILTDKELREAAFFMLNIVLGISDIGMIWTMYTFHRLTAVRKTIFLNFGKYNPFAFMCTNTFGFFHDIQKFVLMAIVVNRFTAVVFPQGHRKIWSGRYTLIIILIIILTSLAKHLILELLFPTYFYVKSENTREIGCISENKLVYKIGLQFTIYLAMFASVITCLLYGIMITYLCLNRKKMKGLDDGQRHRPRPPLRQQPLPAPLLLLSPPQKDVCALQMRQISPKT</sequence>
<dbReference type="PROSITE" id="PS50262">
    <property type="entry name" value="G_PROTEIN_RECEP_F1_2"/>
    <property type="match status" value="1"/>
</dbReference>
<comment type="caution">
    <text evidence="8">The sequence shown here is derived from an EMBL/GenBank/DDBJ whole genome shotgun (WGS) entry which is preliminary data.</text>
</comment>
<comment type="subcellular location">
    <subcellularLocation>
        <location evidence="1">Membrane</location>
        <topology evidence="1">Multi-pass membrane protein</topology>
    </subcellularLocation>
</comment>
<dbReference type="GO" id="GO:0007606">
    <property type="term" value="P:sensory perception of chemical stimulus"/>
    <property type="evidence" value="ECO:0007669"/>
    <property type="project" value="UniProtKB-UniRule"/>
</dbReference>